<dbReference type="InterPro" id="IPR050090">
    <property type="entry name" value="Tyrosine_recombinase_XerCD"/>
</dbReference>
<feature type="transmembrane region" description="Helical" evidence="4">
    <location>
        <begin position="73"/>
        <end position="90"/>
    </location>
</feature>
<dbReference type="SUPFAM" id="SSF56349">
    <property type="entry name" value="DNA breaking-rejoining enzymes"/>
    <property type="match status" value="1"/>
</dbReference>
<reference evidence="6 7" key="1">
    <citation type="submission" date="2018-10" db="EMBL/GenBank/DDBJ databases">
        <title>Natrarchaeobius chitinivorans gen. nov., sp. nov., and Natrarchaeobius haloalkaliphilus sp. nov., alkaliphilic, chitin-utilizing haloarchaea from hypersaline alkaline lakes.</title>
        <authorList>
            <person name="Sorokin D.Y."/>
            <person name="Elcheninov A.G."/>
            <person name="Kostrikina N.A."/>
            <person name="Bale N.J."/>
            <person name="Sinninghe Damste J.S."/>
            <person name="Khijniak T.V."/>
            <person name="Kublanov I.V."/>
            <person name="Toshchakov S.V."/>
        </authorList>
    </citation>
    <scope>NUCLEOTIDE SEQUENCE [LARGE SCALE GENOMIC DNA]</scope>
    <source>
        <strain evidence="6 7">AArcht7</strain>
    </source>
</reference>
<feature type="transmembrane region" description="Helical" evidence="4">
    <location>
        <begin position="40"/>
        <end position="61"/>
    </location>
</feature>
<evidence type="ECO:0000256" key="1">
    <source>
        <dbReference type="ARBA" id="ARBA00022908"/>
    </source>
</evidence>
<evidence type="ECO:0000256" key="4">
    <source>
        <dbReference type="SAM" id="Phobius"/>
    </source>
</evidence>
<feature type="domain" description="Tyr recombinase" evidence="5">
    <location>
        <begin position="216"/>
        <end position="427"/>
    </location>
</feature>
<comment type="caution">
    <text evidence="6">The sequence shown here is derived from an EMBL/GenBank/DDBJ whole genome shotgun (WGS) entry which is preliminary data.</text>
</comment>
<dbReference type="Gene3D" id="1.10.443.10">
    <property type="entry name" value="Intergrase catalytic core"/>
    <property type="match status" value="1"/>
</dbReference>
<proteinExistence type="predicted"/>
<dbReference type="Pfam" id="PF13102">
    <property type="entry name" value="Phage_int_SAM_5"/>
    <property type="match status" value="1"/>
</dbReference>
<evidence type="ECO:0000256" key="2">
    <source>
        <dbReference type="ARBA" id="ARBA00023125"/>
    </source>
</evidence>
<dbReference type="GO" id="GO:0015074">
    <property type="term" value="P:DNA integration"/>
    <property type="evidence" value="ECO:0007669"/>
    <property type="project" value="UniProtKB-KW"/>
</dbReference>
<dbReference type="GO" id="GO:0006310">
    <property type="term" value="P:DNA recombination"/>
    <property type="evidence" value="ECO:0007669"/>
    <property type="project" value="UniProtKB-KW"/>
</dbReference>
<dbReference type="InterPro" id="IPR002104">
    <property type="entry name" value="Integrase_catalytic"/>
</dbReference>
<dbReference type="GO" id="GO:0003677">
    <property type="term" value="F:DNA binding"/>
    <property type="evidence" value="ECO:0007669"/>
    <property type="project" value="UniProtKB-KW"/>
</dbReference>
<dbReference type="AlphaFoldDB" id="A0A3N6PFD6"/>
<dbReference type="Proteomes" id="UP000281431">
    <property type="component" value="Unassembled WGS sequence"/>
</dbReference>
<keyword evidence="7" id="KW-1185">Reference proteome</keyword>
<keyword evidence="4" id="KW-1133">Transmembrane helix</keyword>
<dbReference type="InterPro" id="IPR013762">
    <property type="entry name" value="Integrase-like_cat_sf"/>
</dbReference>
<keyword evidence="3" id="KW-0233">DNA recombination</keyword>
<protein>
    <submittedName>
        <fullName evidence="6">Site-specific integrase</fullName>
    </submittedName>
</protein>
<keyword evidence="4" id="KW-0812">Transmembrane</keyword>
<keyword evidence="1" id="KW-0229">DNA integration</keyword>
<accession>A0A3N6PFD6</accession>
<sequence length="432" mass="49888">MIRINRRRILNLASSICRMILNHCGWMCRMCVGSRLVRRILMMLLMSLNIALRSICLAGRVDLSRRIWFRGRLVFRMTMILMVTGVVLVSNTSGRATTLKTSTDFPNGESWLTRQKVKNSEGNAKQKRIALEQFDEFLDDYGYTLDTIDNDALESFSIWLDDEKGLAHSTLPHRWYAVRAYLNKHIDTEIGYLDDEDSYILEWIDGGTKTTQEQDKDIHWLPQDMIGELIDGAKNLKNRLVIQLLWHTGCRPSEVARMKHRRLDRENRCITVQTSKVEDSNAENYERDVFYGRSLRADMREWMDHGGRASYPYAEESPYLVVGYNTPGIGARQVNKIVRLAAKEAEIQEDMIETAGEDGDGEPVKNNRVVPKTLRHSFAVHSVRGRERSGSPAMDLERLRRLMGHASLDTTRQYLQFRRSELRDAYDQSHPG</sequence>
<dbReference type="EMBL" id="REFZ01000025">
    <property type="protein sequence ID" value="RQG96235.1"/>
    <property type="molecule type" value="Genomic_DNA"/>
</dbReference>
<dbReference type="InterPro" id="IPR025269">
    <property type="entry name" value="SAM-like_dom"/>
</dbReference>
<dbReference type="PANTHER" id="PTHR30349">
    <property type="entry name" value="PHAGE INTEGRASE-RELATED"/>
    <property type="match status" value="1"/>
</dbReference>
<dbReference type="InterPro" id="IPR011010">
    <property type="entry name" value="DNA_brk_join_enz"/>
</dbReference>
<dbReference type="PROSITE" id="PS51898">
    <property type="entry name" value="TYR_RECOMBINASE"/>
    <property type="match status" value="1"/>
</dbReference>
<dbReference type="Pfam" id="PF00589">
    <property type="entry name" value="Phage_integrase"/>
    <property type="match status" value="1"/>
</dbReference>
<dbReference type="Gene3D" id="1.10.150.130">
    <property type="match status" value="1"/>
</dbReference>
<evidence type="ECO:0000313" key="6">
    <source>
        <dbReference type="EMBL" id="RQG96235.1"/>
    </source>
</evidence>
<evidence type="ECO:0000259" key="5">
    <source>
        <dbReference type="PROSITE" id="PS51898"/>
    </source>
</evidence>
<dbReference type="PANTHER" id="PTHR30349:SF41">
    <property type="entry name" value="INTEGRASE_RECOMBINASE PROTEIN MJ0367-RELATED"/>
    <property type="match status" value="1"/>
</dbReference>
<evidence type="ECO:0000313" key="7">
    <source>
        <dbReference type="Proteomes" id="UP000281431"/>
    </source>
</evidence>
<dbReference type="CDD" id="cd00397">
    <property type="entry name" value="DNA_BRE_C"/>
    <property type="match status" value="1"/>
</dbReference>
<organism evidence="6 7">
    <name type="scientific">Natrarchaeobius chitinivorans</name>
    <dbReference type="NCBI Taxonomy" id="1679083"/>
    <lineage>
        <taxon>Archaea</taxon>
        <taxon>Methanobacteriati</taxon>
        <taxon>Methanobacteriota</taxon>
        <taxon>Stenosarchaea group</taxon>
        <taxon>Halobacteria</taxon>
        <taxon>Halobacteriales</taxon>
        <taxon>Natrialbaceae</taxon>
        <taxon>Natrarchaeobius</taxon>
    </lineage>
</organism>
<gene>
    <name evidence="6" type="ORF">EA472_20485</name>
</gene>
<evidence type="ECO:0000256" key="3">
    <source>
        <dbReference type="ARBA" id="ARBA00023172"/>
    </source>
</evidence>
<dbReference type="InterPro" id="IPR010998">
    <property type="entry name" value="Integrase_recombinase_N"/>
</dbReference>
<keyword evidence="4" id="KW-0472">Membrane</keyword>
<keyword evidence="2" id="KW-0238">DNA-binding</keyword>
<name>A0A3N6PFD6_NATCH</name>